<comment type="caution">
    <text evidence="1">The sequence shown here is derived from an EMBL/GenBank/DDBJ whole genome shotgun (WGS) entry which is preliminary data.</text>
</comment>
<proteinExistence type="predicted"/>
<dbReference type="EMBL" id="JBBXJM010000007">
    <property type="protein sequence ID" value="KAL1405608.1"/>
    <property type="molecule type" value="Genomic_DNA"/>
</dbReference>
<evidence type="ECO:0000313" key="1">
    <source>
        <dbReference type="EMBL" id="KAL1405608.1"/>
    </source>
</evidence>
<organism evidence="1 2">
    <name type="scientific">Vanrija albida</name>
    <dbReference type="NCBI Taxonomy" id="181172"/>
    <lineage>
        <taxon>Eukaryota</taxon>
        <taxon>Fungi</taxon>
        <taxon>Dikarya</taxon>
        <taxon>Basidiomycota</taxon>
        <taxon>Agaricomycotina</taxon>
        <taxon>Tremellomycetes</taxon>
        <taxon>Trichosporonales</taxon>
        <taxon>Trichosporonaceae</taxon>
        <taxon>Vanrija</taxon>
    </lineage>
</organism>
<gene>
    <name evidence="1" type="ORF">Q8F55_009247</name>
</gene>
<keyword evidence="2" id="KW-1185">Reference proteome</keyword>
<accession>A0ABR3PT41</accession>
<dbReference type="RefSeq" id="XP_069205552.1">
    <property type="nucleotide sequence ID" value="XM_069357615.1"/>
</dbReference>
<sequence length="342" mass="38277">MEVAFDGRSYPHIFHNIASYTSWDTLCSLRLTSKNVKAIVEPILYRHIIIDFASPTTIIIRNPYTHSPIPGLIFHHSHRTTQNKTLALITDHTKVIDYWGHDQHGAIDPEWDTEVPGIIDPVLVADLETCFTTDKVIRTYLPWCRMETPSFADRLVGFRHLRGAPRSLTLHIDAIRPTMKSSNRLVLIQAVVIFGLPIPPREMTLLIKVWGMTLSATPCQSRRTGVHWANHPFLLTTKSILRVRDVVESIVANGDWDKLYLIGVQGPRGFGSPRLLVRSCTEIADMLPFATVKGPGPSSCVTSKNRFGRDSGLSAAQSDLALTPVGTEFPFPPAWLMKSAQR</sequence>
<dbReference type="GeneID" id="95990290"/>
<evidence type="ECO:0000313" key="2">
    <source>
        <dbReference type="Proteomes" id="UP001565368"/>
    </source>
</evidence>
<dbReference type="Proteomes" id="UP001565368">
    <property type="component" value="Unassembled WGS sequence"/>
</dbReference>
<protein>
    <recommendedName>
        <fullName evidence="3">F-box domain-containing protein</fullName>
    </recommendedName>
</protein>
<name>A0ABR3PT41_9TREE</name>
<reference evidence="1 2" key="1">
    <citation type="submission" date="2023-08" db="EMBL/GenBank/DDBJ databases">
        <title>Annotated Genome Sequence of Vanrija albida AlHP1.</title>
        <authorList>
            <person name="Herzog R."/>
        </authorList>
    </citation>
    <scope>NUCLEOTIDE SEQUENCE [LARGE SCALE GENOMIC DNA]</scope>
    <source>
        <strain evidence="1 2">AlHP1</strain>
    </source>
</reference>
<evidence type="ECO:0008006" key="3">
    <source>
        <dbReference type="Google" id="ProtNLM"/>
    </source>
</evidence>